<gene>
    <name evidence="3" type="ORF">Tci_476268</name>
</gene>
<dbReference type="PANTHER" id="PTHR11439">
    <property type="entry name" value="GAG-POL-RELATED RETROTRANSPOSON"/>
    <property type="match status" value="1"/>
</dbReference>
<dbReference type="Pfam" id="PF07727">
    <property type="entry name" value="RVT_2"/>
    <property type="match status" value="1"/>
</dbReference>
<sequence>MCMFALTVSTAELKNIKEAMADSAWIEAMQEELHQIDRLQVARLEAVQIFVAYATHRSFPIYQMHVKTAFLNGPVKEKVYVVQLDGFVDPDHPEKVYRLRNALYELKQAPRAWYDGLSKFLTSKGFTKEKGQSIGIPMATKPKLDANLSGNPVDQTDYRSKIGSLMYLTSSRPDIVQAMLITPNALILTKAILKGIQSLGDKLVSWILKKQDCTTMSSAEVEYVVLSANCAQLEIAVVRYDGDECAKGIMPNKIKLTLEQSQQGVSNDVLKHVILTALLTKSKLVPITTTRPVTTVVPKSQVTRPSQSKPIVTKPHSPPRRHINRILSPKANTFPPKFTAATTPMVNVVKGNWIQVSDGLGPKEKLTILFLVQRNPQHALKDKGVIDSGYSRHMIGNMSYLSDFEELNGGYVAFGSNPKGGVNTPRCDEDRLELMELMVNDMTRLKALVDKKRVIITEATIGDALRLDDAEGINFLPNEEIFTMLARMGYEKPSTKLTFYKAFFSSQWKFLIHTILQCMSAKRTSWNKFSSSMALAVICLSTGCSGVETPLFEGMRVAWQVDENVAEINIDDVPAAGVTDEGVTSVDVDYVPTAADEPTIPLPTSPI</sequence>
<feature type="region of interest" description="Disordered" evidence="1">
    <location>
        <begin position="300"/>
        <end position="321"/>
    </location>
</feature>
<dbReference type="EMBL" id="BKCJ010234950">
    <property type="protein sequence ID" value="GEZ04295.1"/>
    <property type="molecule type" value="Genomic_DNA"/>
</dbReference>
<comment type="caution">
    <text evidence="3">The sequence shown here is derived from an EMBL/GenBank/DDBJ whole genome shotgun (WGS) entry which is preliminary data.</text>
</comment>
<accession>A0A699I023</accession>
<evidence type="ECO:0000313" key="3">
    <source>
        <dbReference type="EMBL" id="GEZ04295.1"/>
    </source>
</evidence>
<feature type="compositionally biased region" description="Polar residues" evidence="1">
    <location>
        <begin position="300"/>
        <end position="310"/>
    </location>
</feature>
<dbReference type="AlphaFoldDB" id="A0A699I023"/>
<organism evidence="3">
    <name type="scientific">Tanacetum cinerariifolium</name>
    <name type="common">Dalmatian daisy</name>
    <name type="synonym">Chrysanthemum cinerariifolium</name>
    <dbReference type="NCBI Taxonomy" id="118510"/>
    <lineage>
        <taxon>Eukaryota</taxon>
        <taxon>Viridiplantae</taxon>
        <taxon>Streptophyta</taxon>
        <taxon>Embryophyta</taxon>
        <taxon>Tracheophyta</taxon>
        <taxon>Spermatophyta</taxon>
        <taxon>Magnoliopsida</taxon>
        <taxon>eudicotyledons</taxon>
        <taxon>Gunneridae</taxon>
        <taxon>Pentapetalae</taxon>
        <taxon>asterids</taxon>
        <taxon>campanulids</taxon>
        <taxon>Asterales</taxon>
        <taxon>Asteraceae</taxon>
        <taxon>Asteroideae</taxon>
        <taxon>Anthemideae</taxon>
        <taxon>Anthemidinae</taxon>
        <taxon>Tanacetum</taxon>
    </lineage>
</organism>
<proteinExistence type="predicted"/>
<evidence type="ECO:0000256" key="1">
    <source>
        <dbReference type="SAM" id="MobiDB-lite"/>
    </source>
</evidence>
<evidence type="ECO:0000259" key="2">
    <source>
        <dbReference type="Pfam" id="PF07727"/>
    </source>
</evidence>
<dbReference type="PANTHER" id="PTHR11439:SF483">
    <property type="entry name" value="PEPTIDE SYNTHASE GLIP-LIKE, PUTATIVE (AFU_ORTHOLOGUE AFUA_3G12920)-RELATED"/>
    <property type="match status" value="1"/>
</dbReference>
<protein>
    <submittedName>
        <fullName evidence="3">Retrotransposon protein, putative, unclassified</fullName>
    </submittedName>
</protein>
<feature type="domain" description="Reverse transcriptase Ty1/copia-type" evidence="2">
    <location>
        <begin position="41"/>
        <end position="130"/>
    </location>
</feature>
<name>A0A699I023_TANCI</name>
<reference evidence="3" key="1">
    <citation type="journal article" date="2019" name="Sci. Rep.">
        <title>Draft genome of Tanacetum cinerariifolium, the natural source of mosquito coil.</title>
        <authorList>
            <person name="Yamashiro T."/>
            <person name="Shiraishi A."/>
            <person name="Satake H."/>
            <person name="Nakayama K."/>
        </authorList>
    </citation>
    <scope>NUCLEOTIDE SEQUENCE</scope>
</reference>
<dbReference type="InterPro" id="IPR013103">
    <property type="entry name" value="RVT_2"/>
</dbReference>